<dbReference type="Gene3D" id="2.60.120.10">
    <property type="entry name" value="Jelly Rolls"/>
    <property type="match status" value="2"/>
</dbReference>
<evidence type="ECO:0000313" key="2">
    <source>
        <dbReference type="EMBL" id="MEK8089592.1"/>
    </source>
</evidence>
<proteinExistence type="predicted"/>
<protein>
    <submittedName>
        <fullName evidence="2">Cupin domain-containing protein</fullName>
    </submittedName>
</protein>
<comment type="caution">
    <text evidence="2">The sequence shown here is derived from an EMBL/GenBank/DDBJ whole genome shotgun (WGS) entry which is preliminary data.</text>
</comment>
<sequence length="218" mass="24371">MLINADHAERVAIDTNNIPWQPSPLPGVERKMLERNGAEQARATSIVRYAPGARFSQHNHPRGEEILVLEGTFADELGEYPAGTYLRNPHNSVHAPYSPDGCVLLVKLRYQDPADSQRVVIDTHSAAWRPGLEEGLTVLPLAEFATEHTALVRWQPGTHFQPHRHYGGEEIFVLDGVFQDEFGDYPAGTWLRSPHMSQHQPFSEPGCLIFVKVGHLEG</sequence>
<dbReference type="RefSeq" id="WP_341370647.1">
    <property type="nucleotide sequence ID" value="NZ_JBBPCO010000006.1"/>
</dbReference>
<dbReference type="InterPro" id="IPR025979">
    <property type="entry name" value="ChrR-like_cupin_dom"/>
</dbReference>
<feature type="domain" description="ChrR-like cupin" evidence="1">
    <location>
        <begin position="9"/>
        <end position="109"/>
    </location>
</feature>
<reference evidence="2 3" key="1">
    <citation type="submission" date="2024-04" db="EMBL/GenBank/DDBJ databases">
        <authorList>
            <person name="Abashina T."/>
            <person name="Shaikin A."/>
        </authorList>
    </citation>
    <scope>NUCLEOTIDE SEQUENCE [LARGE SCALE GENOMIC DNA]</scope>
    <source>
        <strain evidence="2 3">AAFK</strain>
    </source>
</reference>
<dbReference type="EMBL" id="JBBPCO010000006">
    <property type="protein sequence ID" value="MEK8089592.1"/>
    <property type="molecule type" value="Genomic_DNA"/>
</dbReference>
<keyword evidence="3" id="KW-1185">Reference proteome</keyword>
<evidence type="ECO:0000259" key="1">
    <source>
        <dbReference type="Pfam" id="PF12973"/>
    </source>
</evidence>
<dbReference type="PANTHER" id="PTHR38599">
    <property type="entry name" value="CUPIN DOMAIN PROTEIN (AFU_ORTHOLOGUE AFUA_3G13620)"/>
    <property type="match status" value="1"/>
</dbReference>
<accession>A0ABU9D9U1</accession>
<dbReference type="CDD" id="cd20303">
    <property type="entry name" value="cupin_ChrR_1"/>
    <property type="match status" value="2"/>
</dbReference>
<dbReference type="SUPFAM" id="SSF51182">
    <property type="entry name" value="RmlC-like cupins"/>
    <property type="match status" value="2"/>
</dbReference>
<organism evidence="2 3">
    <name type="scientific">Thermithiobacillus plumbiphilus</name>
    <dbReference type="NCBI Taxonomy" id="1729899"/>
    <lineage>
        <taxon>Bacteria</taxon>
        <taxon>Pseudomonadati</taxon>
        <taxon>Pseudomonadota</taxon>
        <taxon>Acidithiobacillia</taxon>
        <taxon>Acidithiobacillales</taxon>
        <taxon>Thermithiobacillaceae</taxon>
        <taxon>Thermithiobacillus</taxon>
    </lineage>
</organism>
<gene>
    <name evidence="2" type="ORF">WOB96_07415</name>
</gene>
<dbReference type="Pfam" id="PF12973">
    <property type="entry name" value="Cupin_7"/>
    <property type="match status" value="2"/>
</dbReference>
<feature type="domain" description="ChrR-like cupin" evidence="1">
    <location>
        <begin position="117"/>
        <end position="216"/>
    </location>
</feature>
<dbReference type="PANTHER" id="PTHR38599:SF1">
    <property type="entry name" value="CUPIN DOMAIN PROTEIN (AFU_ORTHOLOGUE AFUA_3G13620)"/>
    <property type="match status" value="1"/>
</dbReference>
<dbReference type="Proteomes" id="UP001446205">
    <property type="component" value="Unassembled WGS sequence"/>
</dbReference>
<evidence type="ECO:0000313" key="3">
    <source>
        <dbReference type="Proteomes" id="UP001446205"/>
    </source>
</evidence>
<name>A0ABU9D9U1_9PROT</name>
<dbReference type="InterPro" id="IPR014710">
    <property type="entry name" value="RmlC-like_jellyroll"/>
</dbReference>
<dbReference type="InterPro" id="IPR011051">
    <property type="entry name" value="RmlC_Cupin_sf"/>
</dbReference>